<keyword evidence="2" id="KW-1133">Transmembrane helix</keyword>
<dbReference type="RefSeq" id="XP_014168753.1">
    <property type="nucleotide sequence ID" value="XM_014313278.1"/>
</dbReference>
<keyword evidence="4" id="KW-1185">Reference proteome</keyword>
<sequence length="816" mass="89800">MVPGLPLLQAEAARHDRGLSARIILHAFVPVLTCLLLRWRASLAITSPTVRLLYADALTDTFFVGCIIFALLLLLLAGAGIFSGTQATEASTVTKLKKGMDIAFAGVSTKIGAFCLFSIPAIRFRSVKGNKLFTIDISQYQFESRWRMLLYVINVLYCIIISGLPTEKPKLPSAKDSVPRSTTGAFSDLREQKTKACNKLQPECSQCTRAGKKCPGYRDQLSLMFRDETVKVRSKFQEIHPRGGPATASSSASTSVASTKDANALLVTPEASSSGTLGRWPRTTSRSGSNQVDRPLVKEEDGDDRTDERAIAWLVETNRESRRLSQTPDNLAIVSGRKPCPLAVGPQTTMAERGLHFYIGSYMYGQAHEPSDSALLAIEYPWLFQPATTSLVSAVGLVAMANLTGDKELRDVSRQHYLSGLRQTNQSLMSARLQDMETTIRGIVLMAMFEVVRGDNESFDIASVHVKGAAALMRNFLPLLPPAAQPFRSLMQYCFSLLIPCYATGARMPPVVLDYVTAGSRNVPANERAITELLVVAAGFVNLSAHVRSHVIADNMASTTTLIAKTRQLDARLSAWERSVLTSKQWQMELCQTTVLPPDACFGGHFYRYADMPTARMWSYYRWVRILNSELLLDMAEKCPQSAEAAMRVPVGTGRPGSSDIDGNQDDPDTGDKTFDCLRAHLLRVIRRMAEGILVSTPTFWRHPRVPREVYDALTAPTTVPPRKAGAGAVGMPPLLFHLQAAGCGRGVPEAQWRWALAVVEMVWAKLGMQQARKIADAMRASRHGWQGMPKREGQWDVVSPFDSQYMRTCTTGGVE</sequence>
<feature type="region of interest" description="Disordered" evidence="1">
    <location>
        <begin position="234"/>
        <end position="305"/>
    </location>
</feature>
<dbReference type="InterPro" id="IPR053175">
    <property type="entry name" value="DHMBA_Reg_Transcription_Factor"/>
</dbReference>
<dbReference type="PANTHER" id="PTHR38791">
    <property type="entry name" value="ZN(II)2CYS6 TRANSCRIPTION FACTOR (EUROFUNG)-RELATED-RELATED"/>
    <property type="match status" value="1"/>
</dbReference>
<dbReference type="STRING" id="655863.F0XSJ3"/>
<dbReference type="EMBL" id="GL629997">
    <property type="protein sequence ID" value="EFW99270.1"/>
    <property type="molecule type" value="Genomic_DNA"/>
</dbReference>
<evidence type="ECO:0000256" key="2">
    <source>
        <dbReference type="SAM" id="Phobius"/>
    </source>
</evidence>
<dbReference type="PANTHER" id="PTHR38791:SF5">
    <property type="entry name" value="TRANSCRIPTION FACTOR DBAG-RELATED"/>
    <property type="match status" value="1"/>
</dbReference>
<dbReference type="InParanoid" id="F0XSJ3"/>
<dbReference type="AlphaFoldDB" id="F0XSJ3"/>
<organism evidence="4">
    <name type="scientific">Grosmannia clavigera (strain kw1407 / UAMH 11150)</name>
    <name type="common">Blue stain fungus</name>
    <name type="synonym">Graphiocladiella clavigera</name>
    <dbReference type="NCBI Taxonomy" id="655863"/>
    <lineage>
        <taxon>Eukaryota</taxon>
        <taxon>Fungi</taxon>
        <taxon>Dikarya</taxon>
        <taxon>Ascomycota</taxon>
        <taxon>Pezizomycotina</taxon>
        <taxon>Sordariomycetes</taxon>
        <taxon>Sordariomycetidae</taxon>
        <taxon>Ophiostomatales</taxon>
        <taxon>Ophiostomataceae</taxon>
        <taxon>Leptographium</taxon>
    </lineage>
</organism>
<dbReference type="GeneID" id="25979041"/>
<feature type="transmembrane region" description="Helical" evidence="2">
    <location>
        <begin position="102"/>
        <end position="122"/>
    </location>
</feature>
<keyword evidence="2" id="KW-0472">Membrane</keyword>
<name>F0XSJ3_GROCL</name>
<accession>F0XSJ3</accession>
<feature type="compositionally biased region" description="Polar residues" evidence="1">
    <location>
        <begin position="270"/>
        <end position="292"/>
    </location>
</feature>
<gene>
    <name evidence="3" type="ORF">CMQ_5691</name>
</gene>
<protein>
    <submittedName>
        <fullName evidence="3">C6 zinc finger domain containing protein</fullName>
    </submittedName>
</protein>
<dbReference type="Proteomes" id="UP000007796">
    <property type="component" value="Unassembled WGS sequence"/>
</dbReference>
<proteinExistence type="predicted"/>
<feature type="transmembrane region" description="Helical" evidence="2">
    <location>
        <begin position="23"/>
        <end position="41"/>
    </location>
</feature>
<feature type="transmembrane region" description="Helical" evidence="2">
    <location>
        <begin position="62"/>
        <end position="82"/>
    </location>
</feature>
<evidence type="ECO:0000256" key="1">
    <source>
        <dbReference type="SAM" id="MobiDB-lite"/>
    </source>
</evidence>
<feature type="region of interest" description="Disordered" evidence="1">
    <location>
        <begin position="649"/>
        <end position="670"/>
    </location>
</feature>
<keyword evidence="2" id="KW-0812">Transmembrane</keyword>
<feature type="transmembrane region" description="Helical" evidence="2">
    <location>
        <begin position="148"/>
        <end position="165"/>
    </location>
</feature>
<reference evidence="3 4" key="1">
    <citation type="journal article" date="2011" name="Proc. Natl. Acad. Sci. U.S.A.">
        <title>Genome and transcriptome analyses of the mountain pine beetle-fungal symbiont Grosmannia clavigera, a lodgepole pine pathogen.</title>
        <authorList>
            <person name="DiGuistini S."/>
            <person name="Wang Y."/>
            <person name="Liao N.Y."/>
            <person name="Taylor G."/>
            <person name="Tanguay P."/>
            <person name="Feau N."/>
            <person name="Henrissat B."/>
            <person name="Chan S.K."/>
            <person name="Hesse-Orce U."/>
            <person name="Alamouti S.M."/>
            <person name="Tsui C.K.M."/>
            <person name="Docking R.T."/>
            <person name="Levasseur A."/>
            <person name="Haridas S."/>
            <person name="Robertson G."/>
            <person name="Birol I."/>
            <person name="Holt R.A."/>
            <person name="Marra M.A."/>
            <person name="Hamelin R.C."/>
            <person name="Hirst M."/>
            <person name="Jones S.J.M."/>
            <person name="Bohlmann J."/>
            <person name="Breuil C."/>
        </authorList>
    </citation>
    <scope>NUCLEOTIDE SEQUENCE [LARGE SCALE GENOMIC DNA]</scope>
    <source>
        <strain evidence="4">kw1407 / UAMH 11150</strain>
    </source>
</reference>
<dbReference type="eggNOG" id="ENOG502SPR4">
    <property type="taxonomic scope" value="Eukaryota"/>
</dbReference>
<dbReference type="OrthoDB" id="5280547at2759"/>
<evidence type="ECO:0000313" key="3">
    <source>
        <dbReference type="EMBL" id="EFW99270.1"/>
    </source>
</evidence>
<feature type="compositionally biased region" description="Low complexity" evidence="1">
    <location>
        <begin position="246"/>
        <end position="259"/>
    </location>
</feature>
<evidence type="ECO:0000313" key="4">
    <source>
        <dbReference type="Proteomes" id="UP000007796"/>
    </source>
</evidence>
<dbReference type="HOGENOM" id="CLU_346135_0_0_1"/>